<name>H1YDU9_9SPHI</name>
<dbReference type="STRING" id="714943.Mucpa_0086"/>
<dbReference type="HOGENOM" id="CLU_124414_0_0_10"/>
<evidence type="ECO:0000313" key="2">
    <source>
        <dbReference type="Proteomes" id="UP000002774"/>
    </source>
</evidence>
<dbReference type="EMBL" id="CM001403">
    <property type="protein sequence ID" value="EHQ24289.1"/>
    <property type="molecule type" value="Genomic_DNA"/>
</dbReference>
<evidence type="ECO:0000313" key="1">
    <source>
        <dbReference type="EMBL" id="EHQ24289.1"/>
    </source>
</evidence>
<dbReference type="Pfam" id="PF08989">
    <property type="entry name" value="DUF1896"/>
    <property type="match status" value="1"/>
</dbReference>
<dbReference type="eggNOG" id="ENOG5032RM8">
    <property type="taxonomic scope" value="Bacteria"/>
</dbReference>
<dbReference type="SUPFAM" id="SSF140753">
    <property type="entry name" value="PG0816-like"/>
    <property type="match status" value="1"/>
</dbReference>
<dbReference type="AlphaFoldDB" id="H1YDU9"/>
<protein>
    <submittedName>
        <fullName evidence="1">Uncharacterized protein</fullName>
    </submittedName>
</protein>
<keyword evidence="2" id="KW-1185">Reference proteome</keyword>
<dbReference type="RefSeq" id="WP_008503820.1">
    <property type="nucleotide sequence ID" value="NZ_CM001403.1"/>
</dbReference>
<dbReference type="Proteomes" id="UP000002774">
    <property type="component" value="Chromosome"/>
</dbReference>
<organism evidence="1 2">
    <name type="scientific">Mucilaginibacter paludis DSM 18603</name>
    <dbReference type="NCBI Taxonomy" id="714943"/>
    <lineage>
        <taxon>Bacteria</taxon>
        <taxon>Pseudomonadati</taxon>
        <taxon>Bacteroidota</taxon>
        <taxon>Sphingobacteriia</taxon>
        <taxon>Sphingobacteriales</taxon>
        <taxon>Sphingobacteriaceae</taxon>
        <taxon>Mucilaginibacter</taxon>
    </lineage>
</organism>
<accession>H1YDU9</accession>
<dbReference type="InterPro" id="IPR015082">
    <property type="entry name" value="DUF1896"/>
</dbReference>
<reference evidence="1" key="1">
    <citation type="submission" date="2011-09" db="EMBL/GenBank/DDBJ databases">
        <title>The permanent draft genome of Mucilaginibacter paludis DSM 18603.</title>
        <authorList>
            <consortium name="US DOE Joint Genome Institute (JGI-PGF)"/>
            <person name="Lucas S."/>
            <person name="Han J."/>
            <person name="Lapidus A."/>
            <person name="Bruce D."/>
            <person name="Goodwin L."/>
            <person name="Pitluck S."/>
            <person name="Peters L."/>
            <person name="Kyrpides N."/>
            <person name="Mavromatis K."/>
            <person name="Ivanova N."/>
            <person name="Mikhailova N."/>
            <person name="Held B."/>
            <person name="Detter J.C."/>
            <person name="Tapia R."/>
            <person name="Han C."/>
            <person name="Land M."/>
            <person name="Hauser L."/>
            <person name="Markowitz V."/>
            <person name="Cheng J.-F."/>
            <person name="Hugenholtz P."/>
            <person name="Woyke T."/>
            <person name="Wu D."/>
            <person name="Tindall B."/>
            <person name="Brambilla E."/>
            <person name="Klenk H.-P."/>
            <person name="Eisen J.A."/>
        </authorList>
    </citation>
    <scope>NUCLEOTIDE SEQUENCE [LARGE SCALE GENOMIC DNA]</scope>
    <source>
        <strain evidence="1">DSM 18603</strain>
    </source>
</reference>
<sequence>MEPFFPGKSAHRYSDPDHGGSGYRALLSLSPARDFIDPLKQAVMEELLLEKLYRFIVHNNPDLLVTLQGSQKLADYMEQRLQQVKPQLAEIQASGKPAHIIEDKCMDVLTAELRPSRFHYIRAVLEAEFETAYYRYVNNGSLTYQVISLMEECNPVFDDFGFSEENQHHGKLRTAITNTIRFHLQND</sequence>
<dbReference type="InterPro" id="IPR036297">
    <property type="entry name" value="PG0816-like_sf"/>
</dbReference>
<proteinExistence type="predicted"/>
<dbReference type="OrthoDB" id="660922at2"/>
<gene>
    <name evidence="1" type="ORF">Mucpa_0086</name>
</gene>